<dbReference type="Proteomes" id="UP001187221">
    <property type="component" value="Unassembled WGS sequence"/>
</dbReference>
<dbReference type="PIRSF" id="PIRSF032131">
    <property type="entry name" value="UCP032131"/>
    <property type="match status" value="1"/>
</dbReference>
<keyword evidence="3" id="KW-1185">Reference proteome</keyword>
<organism evidence="2 3">
    <name type="scientific">Novosphingobium pituita</name>
    <dbReference type="NCBI Taxonomy" id="3056842"/>
    <lineage>
        <taxon>Bacteria</taxon>
        <taxon>Pseudomonadati</taxon>
        <taxon>Pseudomonadota</taxon>
        <taxon>Alphaproteobacteria</taxon>
        <taxon>Sphingomonadales</taxon>
        <taxon>Sphingomonadaceae</taxon>
        <taxon>Novosphingobium</taxon>
    </lineage>
</organism>
<evidence type="ECO:0000256" key="1">
    <source>
        <dbReference type="SAM" id="MobiDB-lite"/>
    </source>
</evidence>
<dbReference type="Pfam" id="PF06676">
    <property type="entry name" value="DUF1178"/>
    <property type="match status" value="1"/>
</dbReference>
<feature type="region of interest" description="Disordered" evidence="1">
    <location>
        <begin position="55"/>
        <end position="95"/>
    </location>
</feature>
<gene>
    <name evidence="2" type="ORF">NUTIK01_10600</name>
</gene>
<evidence type="ECO:0000313" key="3">
    <source>
        <dbReference type="Proteomes" id="UP001187221"/>
    </source>
</evidence>
<reference evidence="2 3" key="1">
    <citation type="submission" date="2023-06" db="EMBL/GenBank/DDBJ databases">
        <title>Draft genome sequence of Novosphingobium sp. strain IK01.</title>
        <authorList>
            <person name="Hatamoto M."/>
            <person name="Ikarashi T."/>
            <person name="Yamaguchi T."/>
        </authorList>
    </citation>
    <scope>NUCLEOTIDE SEQUENCE [LARGE SCALE GENOMIC DNA]</scope>
    <source>
        <strain evidence="2 3">IK01</strain>
    </source>
</reference>
<comment type="caution">
    <text evidence="2">The sequence shown here is derived from an EMBL/GenBank/DDBJ whole genome shotgun (WGS) entry which is preliminary data.</text>
</comment>
<evidence type="ECO:0000313" key="2">
    <source>
        <dbReference type="EMBL" id="GMM60283.1"/>
    </source>
</evidence>
<proteinExistence type="predicted"/>
<dbReference type="EMBL" id="BTFW01000001">
    <property type="protein sequence ID" value="GMM60283.1"/>
    <property type="molecule type" value="Genomic_DNA"/>
</dbReference>
<protein>
    <submittedName>
        <fullName evidence="2">DUF1178 family protein</fullName>
    </submittedName>
</protein>
<accession>A0ABQ6P4V3</accession>
<sequence length="172" mass="17673">MIVFDLQCTPEGHRFEGWFGSSGDYADQQARGLLACPVCGSAAVGKAVMAPAVGRKGNQAPVRAEPDKSGPEGAAPAAPSAPTPAAPPAPPPLPPEAVAMLKAVVQAQAEALKRSTWVGDTFADEARAMHYGDKEVAPIHGQATPGEARDLLDEGIEIAPLLVPVVPPEQAN</sequence>
<dbReference type="RefSeq" id="WP_317974088.1">
    <property type="nucleotide sequence ID" value="NZ_BTFW01000001.1"/>
</dbReference>
<name>A0ABQ6P4V3_9SPHN</name>
<dbReference type="InterPro" id="IPR009562">
    <property type="entry name" value="DUF1178"/>
</dbReference>
<feature type="compositionally biased region" description="Pro residues" evidence="1">
    <location>
        <begin position="79"/>
        <end position="95"/>
    </location>
</feature>